<reference evidence="4" key="2">
    <citation type="submission" date="2025-09" db="UniProtKB">
        <authorList>
            <consortium name="Ensembl"/>
        </authorList>
    </citation>
    <scope>IDENTIFICATION</scope>
</reference>
<protein>
    <submittedName>
        <fullName evidence="4">SET binding protein 1</fullName>
    </submittedName>
</protein>
<dbReference type="RefSeq" id="XP_017269263.1">
    <property type="nucleotide sequence ID" value="XM_017413774.3"/>
</dbReference>
<feature type="compositionally biased region" description="Basic and acidic residues" evidence="3">
    <location>
        <begin position="133"/>
        <end position="145"/>
    </location>
</feature>
<feature type="compositionally biased region" description="Basic and acidic residues" evidence="3">
    <location>
        <begin position="320"/>
        <end position="380"/>
    </location>
</feature>
<feature type="region of interest" description="Disordered" evidence="3">
    <location>
        <begin position="1"/>
        <end position="28"/>
    </location>
</feature>
<organism evidence="4 5">
    <name type="scientific">Kryptolebias marmoratus</name>
    <name type="common">Mangrove killifish</name>
    <name type="synonym">Rivulus marmoratus</name>
    <dbReference type="NCBI Taxonomy" id="37003"/>
    <lineage>
        <taxon>Eukaryota</taxon>
        <taxon>Metazoa</taxon>
        <taxon>Chordata</taxon>
        <taxon>Craniata</taxon>
        <taxon>Vertebrata</taxon>
        <taxon>Euteleostomi</taxon>
        <taxon>Actinopterygii</taxon>
        <taxon>Neopterygii</taxon>
        <taxon>Teleostei</taxon>
        <taxon>Neoteleostei</taxon>
        <taxon>Acanthomorphata</taxon>
        <taxon>Ovalentaria</taxon>
        <taxon>Atherinomorphae</taxon>
        <taxon>Cyprinodontiformes</taxon>
        <taxon>Rivulidae</taxon>
        <taxon>Kryptolebias</taxon>
    </lineage>
</organism>
<feature type="compositionally biased region" description="Polar residues" evidence="3">
    <location>
        <begin position="892"/>
        <end position="918"/>
    </location>
</feature>
<dbReference type="OrthoDB" id="9937744at2759"/>
<feature type="region of interest" description="Disordered" evidence="3">
    <location>
        <begin position="891"/>
        <end position="926"/>
    </location>
</feature>
<feature type="region of interest" description="Disordered" evidence="3">
    <location>
        <begin position="1229"/>
        <end position="1258"/>
    </location>
</feature>
<feature type="compositionally biased region" description="Gly residues" evidence="3">
    <location>
        <begin position="1172"/>
        <end position="1181"/>
    </location>
</feature>
<dbReference type="Proteomes" id="UP000264800">
    <property type="component" value="Unplaced"/>
</dbReference>
<dbReference type="CTD" id="26040"/>
<feature type="region of interest" description="Disordered" evidence="3">
    <location>
        <begin position="218"/>
        <end position="245"/>
    </location>
</feature>
<feature type="compositionally biased region" description="Basic residues" evidence="3">
    <location>
        <begin position="1186"/>
        <end position="1198"/>
    </location>
</feature>
<keyword evidence="2" id="KW-0539">Nucleus</keyword>
<dbReference type="GO" id="GO:0005654">
    <property type="term" value="C:nucleoplasm"/>
    <property type="evidence" value="ECO:0007669"/>
    <property type="project" value="TreeGrafter"/>
</dbReference>
<feature type="region of interest" description="Disordered" evidence="3">
    <location>
        <begin position="306"/>
        <end position="618"/>
    </location>
</feature>
<feature type="compositionally biased region" description="Basic and acidic residues" evidence="3">
    <location>
        <begin position="1199"/>
        <end position="1211"/>
    </location>
</feature>
<dbReference type="KEGG" id="kmr:108234539"/>
<feature type="compositionally biased region" description="Low complexity" evidence="3">
    <location>
        <begin position="564"/>
        <end position="578"/>
    </location>
</feature>
<dbReference type="OMA" id="QEPEQMN"/>
<accession>A0A3Q3AL41</accession>
<dbReference type="GO" id="GO:0042800">
    <property type="term" value="F:histone H3K4 methyltransferase activity"/>
    <property type="evidence" value="ECO:0007669"/>
    <property type="project" value="TreeGrafter"/>
</dbReference>
<feature type="region of interest" description="Disordered" evidence="3">
    <location>
        <begin position="1138"/>
        <end position="1214"/>
    </location>
</feature>
<feature type="compositionally biased region" description="Low complexity" evidence="3">
    <location>
        <begin position="817"/>
        <end position="833"/>
    </location>
</feature>
<dbReference type="GO" id="GO:0003677">
    <property type="term" value="F:DNA binding"/>
    <property type="evidence" value="ECO:0007669"/>
    <property type="project" value="InterPro"/>
</dbReference>
<feature type="compositionally biased region" description="Polar residues" evidence="3">
    <location>
        <begin position="1346"/>
        <end position="1355"/>
    </location>
</feature>
<dbReference type="Ensembl" id="ENSKMAT00000017735.1">
    <property type="protein sequence ID" value="ENSKMAP00000017493.1"/>
    <property type="gene ID" value="ENSKMAG00000013049.1"/>
</dbReference>
<dbReference type="GeneID" id="108234539"/>
<feature type="compositionally biased region" description="Polar residues" evidence="3">
    <location>
        <begin position="595"/>
        <end position="608"/>
    </location>
</feature>
<feature type="compositionally biased region" description="Basic residues" evidence="3">
    <location>
        <begin position="1405"/>
        <end position="1414"/>
    </location>
</feature>
<feature type="compositionally biased region" description="Basic and acidic residues" evidence="3">
    <location>
        <begin position="428"/>
        <end position="478"/>
    </location>
</feature>
<sequence length="1522" mass="167816">MEPRDLVGPARPKEADLQGGRAGPNEEHQLAAGGVGLVHGDDVINGAVSEGEGLEEQGEGLMEEQEFSIKEASFQEGSLKLKIQTTKRTKKPPKSLENYICPPEIRMTIRPLTGEGKGGRQGRTGGGAAAGRGLKDEERGPPRKRTYERQFRMPEQREGGLLQLLGDHTLPKHQLRSSLPSAHTLSNTQPTQHSLTQKFQHMNTQQHQISPEWISSTAPFSSPVHSADSEPAGDLPGAGRSSMLDPTQLYSRTATQSPSPQRSMTPDLQLPVVTDASILNLTSLSRGKGLQEVSEQLFGNIKRKYGRKDSQKVLCNPHGADTHWGKQPEGRSESPGNSEERQKYRQEDTAEQLREEREEQRKEQREQTHAGRRGDEEERGMPVLAEDGKGRKRRRRPSFDESFPLEEQLQLQTLDATEKLQGGPPEPKVAHKTETHKNDSRLKSQADGSTERIEKAERGDKGDKRDKGEWADKAERGEAVPSGPDQESDQSATRVKKNTVGRPKTVTDTLKLREPTYNHINKPILNTNPKLPSPRSRGSISPVPSPKPRASLSPSPSPRRRADLSPSPSNSSSSAVNSKPIKPNDRWSYLKAKTHTSLTSPQRDNLGSPSVLADPPSAFPITPSSPLYTNIDSLTVHAPIKRKRGRPKKQPLLTVETIHEGTSTSPPSPLTKDTSAGLNRRRKTHALTTLVQMASLTSNDSSNSLKVKRGRGHSRSMNKTKLGKMQSILNEILSGSGQNGSLALKSPSAPVTSAMSAMATTIEARLGKQINVSKRGTIYIGKKRGRKPRSETQSSMLLKTTRDKPPMSISMSSLYDSPAVPSTNSSPTSSAPSLRANVDATMPSLQPISALPSKPPGRSFLSGGWKLSPPRLLANSPSHLSEGASVKEVTLSPISESHSEETIPSDSGIGTDNNSTSDQTEKGPASRRRYSFDLCGFESPEAAALDASNRNSRTRCERQVTAVDNYLSQQEKKQKHHRRKRKCLQSRDHLHFLSELEEVVLKLQQLRVSHRQYACYPQHPYPSIFRLNFHHYYPISYDTYPCDSGSYLRRSADLKAKRRRGRPAKASEPITSKLPFVQGYGFPLGGGNYYAAPYAMPYAPPLNLGYFPPTPPFYLPHHSLGPAPPSPFMRPAIPPPPKAFHSSGHSKLQVGGKIRSTSGPLQGPTVRAEGLGSLGNGGASGLAGVRLHKRKHKHKHKHKDEPLLSPRDRQELGGLFSGAKTNARLSMLSERRDLGSQSSSRHLEKQKGNTRSSNLGSGLGIFESDQLSTHSLADSQFHSHQAAQPVKSFMSSYSSQSQRSESASDLFSGLQEDECVERSRRTRLTVFGDQGLMSFQTARQEPEQMQKCSSSSLTGATGKRRYKRHEVEQIQKDVRRMHSLNFDHVQKILRAKRLQRQAKTGNNVIKRRPGRPRKQPIEELEPVNVREENWADGRGLDMVASRRSDGRTLGMPVLERCDNLPGRQSLRPSLTLETQEHSGHDSISAAIENVVHQARSVPPPAKEGKRRGRGHSRDELWSPTSQ</sequence>
<evidence type="ECO:0000313" key="5">
    <source>
        <dbReference type="Proteomes" id="UP000264800"/>
    </source>
</evidence>
<evidence type="ECO:0000256" key="2">
    <source>
        <dbReference type="ARBA" id="ARBA00023242"/>
    </source>
</evidence>
<feature type="compositionally biased region" description="Basic and acidic residues" evidence="3">
    <location>
        <begin position="1"/>
        <end position="16"/>
    </location>
</feature>
<evidence type="ECO:0000256" key="3">
    <source>
        <dbReference type="SAM" id="MobiDB-lite"/>
    </source>
</evidence>
<evidence type="ECO:0000313" key="4">
    <source>
        <dbReference type="Ensembl" id="ENSKMAP00000017493.1"/>
    </source>
</evidence>
<dbReference type="SMART" id="SM00384">
    <property type="entry name" value="AT_hook"/>
    <property type="match status" value="4"/>
</dbReference>
<feature type="compositionally biased region" description="Gly residues" evidence="3">
    <location>
        <begin position="115"/>
        <end position="130"/>
    </location>
</feature>
<feature type="region of interest" description="Disordered" evidence="3">
    <location>
        <begin position="1339"/>
        <end position="1364"/>
    </location>
</feature>
<feature type="region of interest" description="Disordered" evidence="3">
    <location>
        <begin position="1493"/>
        <end position="1522"/>
    </location>
</feature>
<proteinExistence type="predicted"/>
<dbReference type="STRING" id="37003.ENSKMAP00000017493"/>
<dbReference type="PANTHER" id="PTHR46147:SF2">
    <property type="entry name" value="SET-BINDING PROTEIN"/>
    <property type="match status" value="1"/>
</dbReference>
<keyword evidence="5" id="KW-1185">Reference proteome</keyword>
<feature type="region of interest" description="Disordered" evidence="3">
    <location>
        <begin position="1397"/>
        <end position="1420"/>
    </location>
</feature>
<reference evidence="4" key="1">
    <citation type="submission" date="2025-08" db="UniProtKB">
        <authorList>
            <consortium name="Ensembl"/>
        </authorList>
    </citation>
    <scope>IDENTIFICATION</scope>
</reference>
<name>A0A3Q3AL41_KRYMA</name>
<dbReference type="PANTHER" id="PTHR46147">
    <property type="entry name" value="HISTONE-LYSINE N-METHYLTRANSFERASE ASH1"/>
    <property type="match status" value="1"/>
</dbReference>
<dbReference type="InterPro" id="IPR017956">
    <property type="entry name" value="AT_hook_DNA-bd_motif"/>
</dbReference>
<feature type="region of interest" description="Disordered" evidence="3">
    <location>
        <begin position="777"/>
        <end position="835"/>
    </location>
</feature>
<evidence type="ECO:0000256" key="1">
    <source>
        <dbReference type="ARBA" id="ARBA00004123"/>
    </source>
</evidence>
<comment type="subcellular location">
    <subcellularLocation>
        <location evidence="1">Nucleus</location>
    </subcellularLocation>
</comment>
<feature type="region of interest" description="Disordered" evidence="3">
    <location>
        <begin position="110"/>
        <end position="145"/>
    </location>
</feature>
<dbReference type="GeneTree" id="ENSGT00940000158784"/>
<dbReference type="GO" id="GO:0006355">
    <property type="term" value="P:regulation of DNA-templated transcription"/>
    <property type="evidence" value="ECO:0007669"/>
    <property type="project" value="TreeGrafter"/>
</dbReference>